<protein>
    <recommendedName>
        <fullName evidence="1">DUF6671 domain-containing protein</fullName>
    </recommendedName>
</protein>
<dbReference type="Proteomes" id="UP000054314">
    <property type="component" value="Unassembled WGS sequence"/>
</dbReference>
<sequence>MALLTQHGKERVIGPELRAVLGCEVSRVDGFDTDQLGTFTRDVPRAGTQLEAARRKATIGMELAGLPLGVASEGSFGSDPFTGMLAWNTEMVLWRDAGRDLEVVGVAQGTARFTHVTATDWAAVEAFAPRAGFPDHHLVVRPDGESGPHPRKGLGTWEQLREAFEDAKAESTGGQVFVENDLRAHAHPSRMENIRLATADLAARLASTCPRCTTPGFWVVDRVPGLLCELCGTATRQPVADVHGCLRCDHRDTRPRPGPARADPATCDYCNP</sequence>
<accession>A0A0A0C114</accession>
<evidence type="ECO:0000313" key="2">
    <source>
        <dbReference type="EMBL" id="KGM13642.1"/>
    </source>
</evidence>
<evidence type="ECO:0000313" key="3">
    <source>
        <dbReference type="Proteomes" id="UP000054314"/>
    </source>
</evidence>
<dbReference type="RefSeq" id="WP_232229613.1">
    <property type="nucleotide sequence ID" value="NZ_AXCZ01000031.1"/>
</dbReference>
<dbReference type="EMBL" id="AXCZ01000031">
    <property type="protein sequence ID" value="KGM13642.1"/>
    <property type="molecule type" value="Genomic_DNA"/>
</dbReference>
<dbReference type="InterPro" id="IPR046612">
    <property type="entry name" value="DUF6671"/>
</dbReference>
<comment type="caution">
    <text evidence="2">The sequence shown here is derived from an EMBL/GenBank/DDBJ whole genome shotgun (WGS) entry which is preliminary data.</text>
</comment>
<dbReference type="SUPFAM" id="SSF56059">
    <property type="entry name" value="Glutathione synthetase ATP-binding domain-like"/>
    <property type="match status" value="1"/>
</dbReference>
<feature type="domain" description="DUF6671" evidence="1">
    <location>
        <begin position="57"/>
        <end position="272"/>
    </location>
</feature>
<reference evidence="2 3" key="1">
    <citation type="submission" date="2013-08" db="EMBL/GenBank/DDBJ databases">
        <title>Genome sequencing of Cellulomonas bogoriensis 69B4.</title>
        <authorList>
            <person name="Chen F."/>
            <person name="Li Y."/>
            <person name="Wang G."/>
        </authorList>
    </citation>
    <scope>NUCLEOTIDE SEQUENCE [LARGE SCALE GENOMIC DNA]</scope>
    <source>
        <strain evidence="2 3">69B4</strain>
    </source>
</reference>
<dbReference type="AlphaFoldDB" id="A0A0A0C114"/>
<proteinExistence type="predicted"/>
<dbReference type="Pfam" id="PF20376">
    <property type="entry name" value="DUF6671"/>
    <property type="match status" value="1"/>
</dbReference>
<name>A0A0A0C114_9CELL</name>
<gene>
    <name evidence="2" type="ORF">N869_07430</name>
</gene>
<organism evidence="2 3">
    <name type="scientific">Cellulomonas bogoriensis 69B4 = DSM 16987</name>
    <dbReference type="NCBI Taxonomy" id="1386082"/>
    <lineage>
        <taxon>Bacteria</taxon>
        <taxon>Bacillati</taxon>
        <taxon>Actinomycetota</taxon>
        <taxon>Actinomycetes</taxon>
        <taxon>Micrococcales</taxon>
        <taxon>Cellulomonadaceae</taxon>
        <taxon>Cellulomonas</taxon>
    </lineage>
</organism>
<keyword evidence="3" id="KW-1185">Reference proteome</keyword>
<evidence type="ECO:0000259" key="1">
    <source>
        <dbReference type="Pfam" id="PF20376"/>
    </source>
</evidence>